<dbReference type="PANTHER" id="PTHR32182:SF0">
    <property type="entry name" value="DNA REPLICATION AND REPAIR PROTEIN RECF"/>
    <property type="match status" value="1"/>
</dbReference>
<dbReference type="Gene3D" id="3.40.50.300">
    <property type="entry name" value="P-loop containing nucleotide triphosphate hydrolases"/>
    <property type="match status" value="2"/>
</dbReference>
<dbReference type="Proteomes" id="UP000182985">
    <property type="component" value="Unassembled WGS sequence"/>
</dbReference>
<dbReference type="SUPFAM" id="SSF52540">
    <property type="entry name" value="P-loop containing nucleoside triphosphate hydrolases"/>
    <property type="match status" value="1"/>
</dbReference>
<name>A0A1J6I8S9_9HYPH</name>
<dbReference type="GO" id="GO:0000731">
    <property type="term" value="P:DNA synthesis involved in DNA repair"/>
    <property type="evidence" value="ECO:0007669"/>
    <property type="project" value="TreeGrafter"/>
</dbReference>
<dbReference type="AlphaFoldDB" id="A0A1J6I8S9"/>
<proteinExistence type="predicted"/>
<dbReference type="Pfam" id="PF02463">
    <property type="entry name" value="SMC_N"/>
    <property type="match status" value="1"/>
</dbReference>
<gene>
    <name evidence="2" type="ORF">BLA27_06760</name>
</gene>
<evidence type="ECO:0000313" key="2">
    <source>
        <dbReference type="EMBL" id="OIS94214.1"/>
    </source>
</evidence>
<feature type="domain" description="RecF/RecN/SMC N-terminal" evidence="1">
    <location>
        <begin position="8"/>
        <end position="636"/>
    </location>
</feature>
<keyword evidence="3" id="KW-1185">Reference proteome</keyword>
<evidence type="ECO:0000313" key="3">
    <source>
        <dbReference type="Proteomes" id="UP000182985"/>
    </source>
</evidence>
<dbReference type="InterPro" id="IPR003395">
    <property type="entry name" value="RecF/RecN/SMC_N"/>
</dbReference>
<protein>
    <submittedName>
        <fullName evidence="2">Chromosome segregation protein SMC</fullName>
    </submittedName>
</protein>
<dbReference type="EMBL" id="MOEC01000005">
    <property type="protein sequence ID" value="OIS94214.1"/>
    <property type="molecule type" value="Genomic_DNA"/>
</dbReference>
<dbReference type="OrthoDB" id="7877292at2"/>
<accession>A0A1J6I8S9</accession>
<dbReference type="InterPro" id="IPR027417">
    <property type="entry name" value="P-loop_NTPase"/>
</dbReference>
<dbReference type="RefSeq" id="WP_071631030.1">
    <property type="nucleotide sequence ID" value="NZ_MOEC01000005.1"/>
</dbReference>
<dbReference type="GO" id="GO:0006302">
    <property type="term" value="P:double-strand break repair"/>
    <property type="evidence" value="ECO:0007669"/>
    <property type="project" value="TreeGrafter"/>
</dbReference>
<dbReference type="PANTHER" id="PTHR32182">
    <property type="entry name" value="DNA REPLICATION AND REPAIR PROTEIN RECF"/>
    <property type="match status" value="1"/>
</dbReference>
<reference evidence="2 3" key="1">
    <citation type="submission" date="2016-10" db="EMBL/GenBank/DDBJ databases">
        <title>The Draft Genome Sequence of the Potato Rhizosphere Bacteria Ochrobactrum sp. IPA7.2.</title>
        <authorList>
            <person name="Gogoleva N.E."/>
            <person name="Khlopko Y.A."/>
            <person name="Burygin G.L."/>
            <person name="Plotnikov A.O."/>
        </authorList>
    </citation>
    <scope>NUCLEOTIDE SEQUENCE [LARGE SCALE GENOMIC DNA]</scope>
    <source>
        <strain evidence="2 3">IPA7.2</strain>
    </source>
</reference>
<organism evidence="2 3">
    <name type="scientific">Brucella cytisi</name>
    <dbReference type="NCBI Taxonomy" id="407152"/>
    <lineage>
        <taxon>Bacteria</taxon>
        <taxon>Pseudomonadati</taxon>
        <taxon>Pseudomonadota</taxon>
        <taxon>Alphaproteobacteria</taxon>
        <taxon>Hyphomicrobiales</taxon>
        <taxon>Brucellaceae</taxon>
        <taxon>Brucella/Ochrobactrum group</taxon>
        <taxon>Brucella</taxon>
    </lineage>
</organism>
<sequence>MADPTRFHSLTLEGFRAYLQPKTFDFSKKPSLAIFAPNGSGKSSVIDALEFLFSEHGTLERLGQRSLNNQAGPVALEHTGAQAAGIAPIVKFATVTKKVVAEGHRAAAGNDRPIHTTAVAMQRAFVVSPIVRGYTLRTFVETHKPETRYADIAGWLQLTPLVEVQKNLRALRKDVKAASESQVELTRLDGEVRKQTAQDLQKWDDAAVLAHINAVVVAPLDGTLTFAVLAASDPAYAEVEKRVEAEENRIGLAGLKQVRAAAAALWLETEPEVDGDPVVSGAIPSFDGALAKLVDAKALEADERDKAAGTVFRAVWKEAEALFADDGTAPKACPVCDTSIDQTQAGSAAGIRDLLVEHLDDLKTYGDAKTALDDANMAATTAHNRLLVRLPALIEHLADDDGTGVKSQLIAYQAGIAGWPAAEAADAVGIVGEIAALIADLDQQISDIEAKQGDHTWMKAKAKIDSLLELQEEIGLAVRTSQELGKLHEALTAQAKQISDAIRAKVQSLLDLLQAPMNEIYQEIQGAGAKPIRLELPGEEDTTQHKMQLVIDFAENRPGVPPGGYLSDSQIHSVALALRLAAIKRFNSGAPVIALDDIVTSYDADHRRAIGALIAKMFANSQIILVTHDERFFNYLKDQLAGKDWSFTRIIGLDPAYGPRFADHRVTDEMIEARWHAGESAANEMRQAEEEWLLVLARGFGVDVRIRALERAYSYERSELALAISAFLKRIGLAPADVPGVNNRFINSLVNGTVENFGSHFQEGPYGDGSIGDEKTRWAEFMAFRSQFDCSGCGRTKYQRPFPLNKPVCAHGGCETQFAFSGAATAADPT</sequence>
<evidence type="ECO:0000259" key="1">
    <source>
        <dbReference type="Pfam" id="PF02463"/>
    </source>
</evidence>
<comment type="caution">
    <text evidence="2">The sequence shown here is derived from an EMBL/GenBank/DDBJ whole genome shotgun (WGS) entry which is preliminary data.</text>
</comment>